<evidence type="ECO:0000256" key="1">
    <source>
        <dbReference type="ARBA" id="ARBA00001954"/>
    </source>
</evidence>
<dbReference type="EMBL" id="CP012109">
    <property type="protein sequence ID" value="AKQ64442.1"/>
    <property type="molecule type" value="Genomic_DNA"/>
</dbReference>
<dbReference type="PANTHER" id="PTHR13096:SF9">
    <property type="entry name" value="BIFUNCTIONAL LYSINE-SPECIFIC DEMETHYLASE AND HISTIDYL-HYDROXYLASE"/>
    <property type="match status" value="1"/>
</dbReference>
<accession>A0A0H4X988</accession>
<dbReference type="GO" id="GO:0046872">
    <property type="term" value="F:metal ion binding"/>
    <property type="evidence" value="ECO:0007669"/>
    <property type="project" value="UniProtKB-KW"/>
</dbReference>
<evidence type="ECO:0000259" key="4">
    <source>
        <dbReference type="PROSITE" id="PS51184"/>
    </source>
</evidence>
<organism evidence="5 6">
    <name type="scientific">Pseudomyxococcus hansupus</name>
    <dbReference type="NCBI Taxonomy" id="1297742"/>
    <lineage>
        <taxon>Bacteria</taxon>
        <taxon>Pseudomonadati</taxon>
        <taxon>Myxococcota</taxon>
        <taxon>Myxococcia</taxon>
        <taxon>Myxococcales</taxon>
        <taxon>Cystobacterineae</taxon>
        <taxon>Myxococcaceae</taxon>
        <taxon>Pseudomyxococcus</taxon>
    </lineage>
</organism>
<dbReference type="KEGG" id="mym:A176_001354"/>
<evidence type="ECO:0000313" key="5">
    <source>
        <dbReference type="EMBL" id="AKQ64442.1"/>
    </source>
</evidence>
<dbReference type="eggNOG" id="COG2850">
    <property type="taxonomic scope" value="Bacteria"/>
</dbReference>
<dbReference type="InterPro" id="IPR039994">
    <property type="entry name" value="NO66-like"/>
</dbReference>
<dbReference type="Gene3D" id="2.60.120.650">
    <property type="entry name" value="Cupin"/>
    <property type="match status" value="1"/>
</dbReference>
<dbReference type="PROSITE" id="PS51184">
    <property type="entry name" value="JMJC"/>
    <property type="match status" value="1"/>
</dbReference>
<dbReference type="RefSeq" id="WP_021781087.1">
    <property type="nucleotide sequence ID" value="NZ_CP012109.1"/>
</dbReference>
<dbReference type="PANTHER" id="PTHR13096">
    <property type="entry name" value="MINA53 MYC INDUCED NUCLEAR ANTIGEN"/>
    <property type="match status" value="1"/>
</dbReference>
<proteinExistence type="predicted"/>
<dbReference type="STRING" id="1297742.A176_001354"/>
<protein>
    <recommendedName>
        <fullName evidence="4">JmjC domain-containing protein</fullName>
    </recommendedName>
</protein>
<dbReference type="AlphaFoldDB" id="A0A0H4X988"/>
<feature type="domain" description="JmjC" evidence="4">
    <location>
        <begin position="93"/>
        <end position="258"/>
    </location>
</feature>
<sequence length="413" mass="46132">MMPMDDRKTRAAGPRVGEPTRVEAMGFEALLAPLTPEAFFREHWEQKPLVTRGRAPDFFAPLFSLRDVDRVIRYQKPGPGRLDLVTAGGFVRDNFLNLDNTANINLVYENYLKGSTVILSGLEETWEPLVVFCRNLEGQLSHPVAVAVYLTPPGHHGVQPHFDTQENFILQVEGVKHWKVYGVGQELPRVEGSYTPVARERLPELLLETDLHPGDMLYVPRGFVHEAEAREHASLHITVDVHVRTWRDFLEDALAAMADRDPRFRRSLPPGLLRDPGAVNSLESGFRELVAGFHRDVRLSDALAKHAEKLIVARPPPPDGHFAMLHADIGLDTPLKKRTAVLTRCFQEAAVAGIQFSGNQLLGPAKIAEALRYIDETDRVVPSRLPGGLGDNEKLVLVRRLVRVGLLTHASEE</sequence>
<gene>
    <name evidence="5" type="ORF">A176_001354</name>
</gene>
<dbReference type="GO" id="GO:0032453">
    <property type="term" value="F:histone H3K4 demethylase activity"/>
    <property type="evidence" value="ECO:0007669"/>
    <property type="project" value="TreeGrafter"/>
</dbReference>
<evidence type="ECO:0000256" key="3">
    <source>
        <dbReference type="ARBA" id="ARBA00023004"/>
    </source>
</evidence>
<name>A0A0H4X988_9BACT</name>
<dbReference type="Proteomes" id="UP000009026">
    <property type="component" value="Chromosome"/>
</dbReference>
<reference evidence="5 6" key="1">
    <citation type="journal article" date="2016" name="PLoS ONE">
        <title>Complete Genome Sequence and Comparative Genomics of a Novel Myxobacterium Myxococcus hansupus.</title>
        <authorList>
            <person name="Sharma G."/>
            <person name="Narwani T."/>
            <person name="Subramanian S."/>
        </authorList>
    </citation>
    <scope>NUCLEOTIDE SEQUENCE [LARGE SCALE GENOMIC DNA]</scope>
    <source>
        <strain evidence="6">mixupus</strain>
    </source>
</reference>
<keyword evidence="3" id="KW-0408">Iron</keyword>
<evidence type="ECO:0000256" key="2">
    <source>
        <dbReference type="ARBA" id="ARBA00022723"/>
    </source>
</evidence>
<dbReference type="SUPFAM" id="SSF51197">
    <property type="entry name" value="Clavaminate synthase-like"/>
    <property type="match status" value="1"/>
</dbReference>
<dbReference type="Pfam" id="PF08007">
    <property type="entry name" value="JmjC_2"/>
    <property type="match status" value="1"/>
</dbReference>
<comment type="cofactor">
    <cofactor evidence="1">
        <name>Fe(2+)</name>
        <dbReference type="ChEBI" id="CHEBI:29033"/>
    </cofactor>
</comment>
<dbReference type="GO" id="GO:0051864">
    <property type="term" value="F:histone H3K36 demethylase activity"/>
    <property type="evidence" value="ECO:0007669"/>
    <property type="project" value="TreeGrafter"/>
</dbReference>
<evidence type="ECO:0000313" key="6">
    <source>
        <dbReference type="Proteomes" id="UP000009026"/>
    </source>
</evidence>
<dbReference type="InterPro" id="IPR003347">
    <property type="entry name" value="JmjC_dom"/>
</dbReference>
<dbReference type="PATRIC" id="fig|1297742.4.peg.1370"/>
<keyword evidence="6" id="KW-1185">Reference proteome</keyword>
<keyword evidence="2" id="KW-0479">Metal-binding</keyword>